<comment type="caution">
    <text evidence="5">The sequence shown here is derived from an EMBL/GenBank/DDBJ whole genome shotgun (WGS) entry which is preliminary data.</text>
</comment>
<comment type="similarity">
    <text evidence="1">Belongs to the peptidase A31 family.</text>
</comment>
<keyword evidence="3" id="KW-0064">Aspartyl protease</keyword>
<dbReference type="CDD" id="cd06062">
    <property type="entry name" value="H2MP_MemB-H2up"/>
    <property type="match status" value="1"/>
</dbReference>
<reference evidence="5 6" key="1">
    <citation type="journal article" date="2017" name="Environ. Microbiol. Rep.">
        <title>Genetic diversity of marine anaerobic ammonium-oxidizing bacteria as revealed by genomic and proteomic analyses of 'Candidatus Scalindua japonica'.</title>
        <authorList>
            <person name="Oshiki M."/>
            <person name="Mizuto K."/>
            <person name="Kimura Z."/>
            <person name="Kindaichi T."/>
            <person name="Satoh H."/>
            <person name="Okabe S."/>
        </authorList>
    </citation>
    <scope>NUCLEOTIDE SEQUENCE [LARGE SCALE GENOMIC DNA]</scope>
    <source>
        <strain evidence="6">husup-a2</strain>
    </source>
</reference>
<dbReference type="EMBL" id="BAOS01000004">
    <property type="protein sequence ID" value="GAX59841.1"/>
    <property type="molecule type" value="Genomic_DNA"/>
</dbReference>
<dbReference type="Gene3D" id="3.40.50.1450">
    <property type="entry name" value="HybD-like"/>
    <property type="match status" value="1"/>
</dbReference>
<sequence length="160" mass="17805">MNDEKRIVVIGIGNLLLMDEGIGIHTINELERCVLHRNVTIYDGGTGGFKLIDLMQGADKVIFIDAIETGKSPGTIISFKSEEVKSLYRKKKYSLHDTDILEVIKMTEFLDNPPEIQIVGIQPKIIDYGTILSKELSDAMPDIINSVLKEIKDVCRASSV</sequence>
<gene>
    <name evidence="5" type="ORF">SCALIN_C04_0329</name>
</gene>
<dbReference type="OrthoDB" id="9794619at2"/>
<dbReference type="PRINTS" id="PR00446">
    <property type="entry name" value="HYDRGNUPTAKE"/>
</dbReference>
<dbReference type="InterPro" id="IPR000671">
    <property type="entry name" value="Peptidase_A31"/>
</dbReference>
<evidence type="ECO:0000256" key="2">
    <source>
        <dbReference type="ARBA" id="ARBA00022670"/>
    </source>
</evidence>
<keyword evidence="6" id="KW-1185">Reference proteome</keyword>
<dbReference type="Proteomes" id="UP000218542">
    <property type="component" value="Unassembled WGS sequence"/>
</dbReference>
<dbReference type="PANTHER" id="PTHR30302:SF1">
    <property type="entry name" value="HYDROGENASE 2 MATURATION PROTEASE"/>
    <property type="match status" value="1"/>
</dbReference>
<evidence type="ECO:0000313" key="5">
    <source>
        <dbReference type="EMBL" id="GAX59841.1"/>
    </source>
</evidence>
<name>A0A286TVH8_9BACT</name>
<dbReference type="GO" id="GO:0008047">
    <property type="term" value="F:enzyme activator activity"/>
    <property type="evidence" value="ECO:0007669"/>
    <property type="project" value="InterPro"/>
</dbReference>
<proteinExistence type="inferred from homology"/>
<keyword evidence="4" id="KW-0378">Hydrolase</keyword>
<dbReference type="GO" id="GO:0016485">
    <property type="term" value="P:protein processing"/>
    <property type="evidence" value="ECO:0007669"/>
    <property type="project" value="TreeGrafter"/>
</dbReference>
<dbReference type="AlphaFoldDB" id="A0A286TVH8"/>
<evidence type="ECO:0000256" key="1">
    <source>
        <dbReference type="ARBA" id="ARBA00006814"/>
    </source>
</evidence>
<keyword evidence="2" id="KW-0645">Protease</keyword>
<evidence type="ECO:0000256" key="4">
    <source>
        <dbReference type="ARBA" id="ARBA00022801"/>
    </source>
</evidence>
<dbReference type="GO" id="GO:0004190">
    <property type="term" value="F:aspartic-type endopeptidase activity"/>
    <property type="evidence" value="ECO:0007669"/>
    <property type="project" value="UniProtKB-KW"/>
</dbReference>
<dbReference type="SUPFAM" id="SSF53163">
    <property type="entry name" value="HybD-like"/>
    <property type="match status" value="1"/>
</dbReference>
<evidence type="ECO:0000256" key="3">
    <source>
        <dbReference type="ARBA" id="ARBA00022750"/>
    </source>
</evidence>
<dbReference type="RefSeq" id="WP_096892970.1">
    <property type="nucleotide sequence ID" value="NZ_BAOS01000004.1"/>
</dbReference>
<dbReference type="NCBIfam" id="TIGR00072">
    <property type="entry name" value="hydrog_prot"/>
    <property type="match status" value="1"/>
</dbReference>
<organism evidence="5 6">
    <name type="scientific">Candidatus Scalindua japonica</name>
    <dbReference type="NCBI Taxonomy" id="1284222"/>
    <lineage>
        <taxon>Bacteria</taxon>
        <taxon>Pseudomonadati</taxon>
        <taxon>Planctomycetota</taxon>
        <taxon>Candidatus Brocadiia</taxon>
        <taxon>Candidatus Brocadiales</taxon>
        <taxon>Candidatus Scalinduaceae</taxon>
        <taxon>Candidatus Scalindua</taxon>
    </lineage>
</organism>
<dbReference type="InterPro" id="IPR023430">
    <property type="entry name" value="Pept_HybD-like_dom_sf"/>
</dbReference>
<accession>A0A286TVH8</accession>
<dbReference type="Pfam" id="PF01750">
    <property type="entry name" value="HycI"/>
    <property type="match status" value="1"/>
</dbReference>
<protein>
    <submittedName>
        <fullName evidence="5">Ni, Fe-hydrogenase maturation factor</fullName>
    </submittedName>
</protein>
<evidence type="ECO:0000313" key="6">
    <source>
        <dbReference type="Proteomes" id="UP000218542"/>
    </source>
</evidence>
<dbReference type="PANTHER" id="PTHR30302">
    <property type="entry name" value="HYDROGENASE 1 MATURATION PROTEASE"/>
    <property type="match status" value="1"/>
</dbReference>